<evidence type="ECO:0000313" key="1">
    <source>
        <dbReference type="EMBL" id="TLE02567.1"/>
    </source>
</evidence>
<comment type="caution">
    <text evidence="1">The sequence shown here is derived from an EMBL/GenBank/DDBJ whole genome shotgun (WGS) entry which is preliminary data.</text>
</comment>
<evidence type="ECO:0008006" key="3">
    <source>
        <dbReference type="Google" id="ProtNLM"/>
    </source>
</evidence>
<protein>
    <recommendedName>
        <fullName evidence="3">Type II restriction endonuclease</fullName>
    </recommendedName>
</protein>
<accession>A0A6D2C8H9</accession>
<dbReference type="Proteomes" id="UP000029870">
    <property type="component" value="Unassembled WGS sequence"/>
</dbReference>
<reference evidence="1 2" key="1">
    <citation type="journal article" date="2014" name="Genome Announc.">
        <title>Draft genome sequences of eight enterohepatic helicobacter species isolated from both laboratory and wild rodents.</title>
        <authorList>
            <person name="Sheh A."/>
            <person name="Shen Z."/>
            <person name="Fox J.G."/>
        </authorList>
    </citation>
    <scope>NUCLEOTIDE SEQUENCE [LARGE SCALE GENOMIC DNA]</scope>
    <source>
        <strain evidence="1 2">Missouri</strain>
    </source>
</reference>
<evidence type="ECO:0000313" key="2">
    <source>
        <dbReference type="Proteomes" id="UP000029870"/>
    </source>
</evidence>
<gene>
    <name evidence="1" type="ORF">LS77_010045</name>
</gene>
<dbReference type="AlphaFoldDB" id="A0A6D2C8H9"/>
<dbReference type="EMBL" id="JRPH02000041">
    <property type="protein sequence ID" value="TLE02567.1"/>
    <property type="molecule type" value="Genomic_DNA"/>
</dbReference>
<organism evidence="1 2">
    <name type="scientific">Helicobacter bilis</name>
    <dbReference type="NCBI Taxonomy" id="37372"/>
    <lineage>
        <taxon>Bacteria</taxon>
        <taxon>Pseudomonadati</taxon>
        <taxon>Campylobacterota</taxon>
        <taxon>Epsilonproteobacteria</taxon>
        <taxon>Campylobacterales</taxon>
        <taxon>Helicobacteraceae</taxon>
        <taxon>Helicobacter</taxon>
    </lineage>
</organism>
<proteinExistence type="predicted"/>
<sequence length="84" mass="9409">MNPLCDEIIKCVDKILEIKACHTEALAEVSKNTESKKDFSPFSKAQNDKADSALDTSKLESKLDSLVYTLYNLTKDEIEIIKGK</sequence>
<name>A0A6D2C8H9_9HELI</name>